<dbReference type="EMBL" id="BKAG01000052">
    <property type="protein sequence ID" value="GEP45557.1"/>
    <property type="molecule type" value="Genomic_DNA"/>
</dbReference>
<sequence>MALAFSEGPSTLGTMLQIVFNEISAAELSRLPTQIQFQLLEALNIQPADIDDTILTKRFGVIERSGGRKLHRCRAGDHRIYFAVKDGNIVVHRVVHKNTFADFLYRSNLPGGGEDEALSQSKNFWQLIDEGAKTLKMA</sequence>
<name>A0A512MFQ1_9BACT</name>
<organism evidence="1 2">
    <name type="scientific">Brevifollis gellanilyticus</name>
    <dbReference type="NCBI Taxonomy" id="748831"/>
    <lineage>
        <taxon>Bacteria</taxon>
        <taxon>Pseudomonadati</taxon>
        <taxon>Verrucomicrobiota</taxon>
        <taxon>Verrucomicrobiia</taxon>
        <taxon>Verrucomicrobiales</taxon>
        <taxon>Verrucomicrobiaceae</taxon>
    </lineage>
</organism>
<accession>A0A512MFQ1</accession>
<keyword evidence="2" id="KW-1185">Reference proteome</keyword>
<dbReference type="AlphaFoldDB" id="A0A512MFQ1"/>
<gene>
    <name evidence="1" type="ORF">BGE01nite_48480</name>
</gene>
<dbReference type="InterPro" id="IPR035093">
    <property type="entry name" value="RelE/ParE_toxin_dom_sf"/>
</dbReference>
<reference evidence="1 2" key="1">
    <citation type="submission" date="2019-07" db="EMBL/GenBank/DDBJ databases">
        <title>Whole genome shotgun sequence of Brevifollis gellanilyticus NBRC 108608.</title>
        <authorList>
            <person name="Hosoyama A."/>
            <person name="Uohara A."/>
            <person name="Ohji S."/>
            <person name="Ichikawa N."/>
        </authorList>
    </citation>
    <scope>NUCLEOTIDE SEQUENCE [LARGE SCALE GENOMIC DNA]</scope>
    <source>
        <strain evidence="1 2">NBRC 108608</strain>
    </source>
</reference>
<evidence type="ECO:0008006" key="3">
    <source>
        <dbReference type="Google" id="ProtNLM"/>
    </source>
</evidence>
<evidence type="ECO:0000313" key="1">
    <source>
        <dbReference type="EMBL" id="GEP45557.1"/>
    </source>
</evidence>
<evidence type="ECO:0000313" key="2">
    <source>
        <dbReference type="Proteomes" id="UP000321577"/>
    </source>
</evidence>
<dbReference type="SUPFAM" id="SSF143011">
    <property type="entry name" value="RelE-like"/>
    <property type="match status" value="1"/>
</dbReference>
<proteinExistence type="predicted"/>
<dbReference type="Gene3D" id="3.30.2310.20">
    <property type="entry name" value="RelE-like"/>
    <property type="match status" value="1"/>
</dbReference>
<protein>
    <recommendedName>
        <fullName evidence="3">Cytotoxic translational repressor of toxin-antitoxin stability system</fullName>
    </recommendedName>
</protein>
<comment type="caution">
    <text evidence="1">The sequence shown here is derived from an EMBL/GenBank/DDBJ whole genome shotgun (WGS) entry which is preliminary data.</text>
</comment>
<dbReference type="Proteomes" id="UP000321577">
    <property type="component" value="Unassembled WGS sequence"/>
</dbReference>